<feature type="domain" description="HTH tetR-type" evidence="5">
    <location>
        <begin position="39"/>
        <end position="99"/>
    </location>
</feature>
<evidence type="ECO:0000256" key="4">
    <source>
        <dbReference type="PROSITE-ProRule" id="PRU00335"/>
    </source>
</evidence>
<evidence type="ECO:0000313" key="7">
    <source>
        <dbReference type="Proteomes" id="UP000199651"/>
    </source>
</evidence>
<gene>
    <name evidence="6" type="ORF">SAMN05192558_104267</name>
</gene>
<dbReference type="Proteomes" id="UP000199651">
    <property type="component" value="Unassembled WGS sequence"/>
</dbReference>
<dbReference type="PANTHER" id="PTHR30055:SF234">
    <property type="entry name" value="HTH-TYPE TRANSCRIPTIONAL REGULATOR BETI"/>
    <property type="match status" value="1"/>
</dbReference>
<organism evidence="6 7">
    <name type="scientific">Actinokineospora alba</name>
    <dbReference type="NCBI Taxonomy" id="504798"/>
    <lineage>
        <taxon>Bacteria</taxon>
        <taxon>Bacillati</taxon>
        <taxon>Actinomycetota</taxon>
        <taxon>Actinomycetes</taxon>
        <taxon>Pseudonocardiales</taxon>
        <taxon>Pseudonocardiaceae</taxon>
        <taxon>Actinokineospora</taxon>
    </lineage>
</organism>
<feature type="DNA-binding region" description="H-T-H motif" evidence="4">
    <location>
        <begin position="62"/>
        <end position="81"/>
    </location>
</feature>
<accession>A0A1H0LSS8</accession>
<name>A0A1H0LSS8_9PSEU</name>
<evidence type="ECO:0000256" key="1">
    <source>
        <dbReference type="ARBA" id="ARBA00023015"/>
    </source>
</evidence>
<dbReference type="SUPFAM" id="SSF46689">
    <property type="entry name" value="Homeodomain-like"/>
    <property type="match status" value="1"/>
</dbReference>
<dbReference type="PANTHER" id="PTHR30055">
    <property type="entry name" value="HTH-TYPE TRANSCRIPTIONAL REGULATOR RUTR"/>
    <property type="match status" value="1"/>
</dbReference>
<keyword evidence="2 4" id="KW-0238">DNA-binding</keyword>
<dbReference type="Pfam" id="PF00440">
    <property type="entry name" value="TetR_N"/>
    <property type="match status" value="1"/>
</dbReference>
<evidence type="ECO:0000256" key="2">
    <source>
        <dbReference type="ARBA" id="ARBA00023125"/>
    </source>
</evidence>
<dbReference type="STRING" id="504798.SAMN05421871_10930"/>
<dbReference type="GO" id="GO:0003700">
    <property type="term" value="F:DNA-binding transcription factor activity"/>
    <property type="evidence" value="ECO:0007669"/>
    <property type="project" value="TreeGrafter"/>
</dbReference>
<proteinExistence type="predicted"/>
<dbReference type="GO" id="GO:0000976">
    <property type="term" value="F:transcription cis-regulatory region binding"/>
    <property type="evidence" value="ECO:0007669"/>
    <property type="project" value="TreeGrafter"/>
</dbReference>
<dbReference type="PROSITE" id="PS50977">
    <property type="entry name" value="HTH_TETR_2"/>
    <property type="match status" value="1"/>
</dbReference>
<dbReference type="InterPro" id="IPR050109">
    <property type="entry name" value="HTH-type_TetR-like_transc_reg"/>
</dbReference>
<keyword evidence="1" id="KW-0805">Transcription regulation</keyword>
<dbReference type="PRINTS" id="PR00455">
    <property type="entry name" value="HTHTETR"/>
</dbReference>
<dbReference type="InterPro" id="IPR009057">
    <property type="entry name" value="Homeodomain-like_sf"/>
</dbReference>
<dbReference type="InterPro" id="IPR040611">
    <property type="entry name" value="AlkX_C"/>
</dbReference>
<dbReference type="EMBL" id="FNJB01000004">
    <property type="protein sequence ID" value="SDO71155.1"/>
    <property type="molecule type" value="Genomic_DNA"/>
</dbReference>
<evidence type="ECO:0000256" key="3">
    <source>
        <dbReference type="ARBA" id="ARBA00023163"/>
    </source>
</evidence>
<sequence>MWFGSPAGLPILNSGKESSAPMARPRRWAVIVRVSVESQTMQDRILDAAEQIANAVGIRKLRVDQVATDAGVSRQSVYNAFGDKAGLAQALCVRSFARVLDGCEPVVVACGSDPTDALAEAVRHVLLDAMRRPLLRLALRGDEERSVVPLLAVQAGPLVVYVRERIHGLVAALWPRLGGDRVELVAELVTRLMLINLICPTESPDDAVRTMAGIVRTVMAAPD</sequence>
<dbReference type="OrthoDB" id="4371863at2"/>
<evidence type="ECO:0000259" key="5">
    <source>
        <dbReference type="PROSITE" id="PS50977"/>
    </source>
</evidence>
<keyword evidence="3" id="KW-0804">Transcription</keyword>
<dbReference type="Pfam" id="PF18556">
    <property type="entry name" value="TetR_C_35"/>
    <property type="match status" value="1"/>
</dbReference>
<dbReference type="Gene3D" id="1.10.357.10">
    <property type="entry name" value="Tetracycline Repressor, domain 2"/>
    <property type="match status" value="1"/>
</dbReference>
<reference evidence="7" key="1">
    <citation type="submission" date="2016-10" db="EMBL/GenBank/DDBJ databases">
        <authorList>
            <person name="Varghese N."/>
            <person name="Submissions S."/>
        </authorList>
    </citation>
    <scope>NUCLEOTIDE SEQUENCE [LARGE SCALE GENOMIC DNA]</scope>
    <source>
        <strain evidence="7">IBRC-M 10655</strain>
    </source>
</reference>
<evidence type="ECO:0000313" key="6">
    <source>
        <dbReference type="EMBL" id="SDO71155.1"/>
    </source>
</evidence>
<keyword evidence="7" id="KW-1185">Reference proteome</keyword>
<dbReference type="AlphaFoldDB" id="A0A1H0LSS8"/>
<protein>
    <submittedName>
        <fullName evidence="6">DNA-binding transcriptional regulator, AcrR family</fullName>
    </submittedName>
</protein>
<dbReference type="InterPro" id="IPR001647">
    <property type="entry name" value="HTH_TetR"/>
</dbReference>